<dbReference type="Pfam" id="PF12867">
    <property type="entry name" value="DinB_2"/>
    <property type="match status" value="1"/>
</dbReference>
<organism evidence="2 3">
    <name type="scientific">Paenibacillus lactis</name>
    <dbReference type="NCBI Taxonomy" id="228574"/>
    <lineage>
        <taxon>Bacteria</taxon>
        <taxon>Bacillati</taxon>
        <taxon>Bacillota</taxon>
        <taxon>Bacilli</taxon>
        <taxon>Bacillales</taxon>
        <taxon>Paenibacillaceae</taxon>
        <taxon>Paenibacillus</taxon>
    </lineage>
</organism>
<dbReference type="GeneID" id="95406562"/>
<keyword evidence="3" id="KW-1185">Reference proteome</keyword>
<dbReference type="RefSeq" id="WP_245256138.1">
    <property type="nucleotide sequence ID" value="NZ_DMBX01000021.1"/>
</dbReference>
<dbReference type="SUPFAM" id="SSF109854">
    <property type="entry name" value="DinB/YfiT-like putative metalloenzymes"/>
    <property type="match status" value="1"/>
</dbReference>
<evidence type="ECO:0000313" key="2">
    <source>
        <dbReference type="EMBL" id="MBP1895552.1"/>
    </source>
</evidence>
<evidence type="ECO:0000313" key="3">
    <source>
        <dbReference type="Proteomes" id="UP000706926"/>
    </source>
</evidence>
<feature type="domain" description="DinB-like" evidence="1">
    <location>
        <begin position="9"/>
        <end position="147"/>
    </location>
</feature>
<sequence length="156" mass="17398">MMNEALLNQLDFARASTLAAAKDVTEQEADIVPEGFANSIRWNLGHIYTVHEQFAFATAGEKPHLPEGFEAWFATGTKPADWTSKAPALSELIELLEGQIKRIRDTFQGRMDQSSAHPVTIGPLTLQTVGEFLSFSLFHEGIHTQTIKAYKKLIRK</sequence>
<proteinExistence type="predicted"/>
<dbReference type="InterPro" id="IPR034660">
    <property type="entry name" value="DinB/YfiT-like"/>
</dbReference>
<dbReference type="Gene3D" id="1.20.120.450">
    <property type="entry name" value="dinb family like domain"/>
    <property type="match status" value="1"/>
</dbReference>
<name>A0ABS4FH41_9BACL</name>
<reference evidence="2 3" key="1">
    <citation type="submission" date="2021-03" db="EMBL/GenBank/DDBJ databases">
        <title>Genomic Encyclopedia of Type Strains, Phase IV (KMG-IV): sequencing the most valuable type-strain genomes for metagenomic binning, comparative biology and taxonomic classification.</title>
        <authorList>
            <person name="Goeker M."/>
        </authorList>
    </citation>
    <scope>NUCLEOTIDE SEQUENCE [LARGE SCALE GENOMIC DNA]</scope>
    <source>
        <strain evidence="2 3">DSM 15596</strain>
    </source>
</reference>
<evidence type="ECO:0000259" key="1">
    <source>
        <dbReference type="Pfam" id="PF12867"/>
    </source>
</evidence>
<gene>
    <name evidence="2" type="ORF">J2Z18_004662</name>
</gene>
<dbReference type="InterPro" id="IPR024775">
    <property type="entry name" value="DinB-like"/>
</dbReference>
<dbReference type="Proteomes" id="UP000706926">
    <property type="component" value="Unassembled WGS sequence"/>
</dbReference>
<comment type="caution">
    <text evidence="2">The sequence shown here is derived from an EMBL/GenBank/DDBJ whole genome shotgun (WGS) entry which is preliminary data.</text>
</comment>
<protein>
    <recommendedName>
        <fullName evidence="1">DinB-like domain-containing protein</fullName>
    </recommendedName>
</protein>
<dbReference type="EMBL" id="JAGGKI010000014">
    <property type="protein sequence ID" value="MBP1895552.1"/>
    <property type="molecule type" value="Genomic_DNA"/>
</dbReference>
<accession>A0ABS4FH41</accession>